<evidence type="ECO:0000256" key="12">
    <source>
        <dbReference type="SAM" id="Phobius"/>
    </source>
</evidence>
<dbReference type="PANTHER" id="PTHR17130:SF14">
    <property type="entry name" value="CYTOCHROME C OXIDASE ASSEMBLY PROTEIN COX16 HOMOLOG, MITOCHONDRIAL"/>
    <property type="match status" value="1"/>
</dbReference>
<gene>
    <name evidence="13" type="ORF">WG66_7858</name>
</gene>
<accession>A0A0W0FT66</accession>
<feature type="region of interest" description="Disordered" evidence="11">
    <location>
        <begin position="112"/>
        <end position="142"/>
    </location>
</feature>
<evidence type="ECO:0000256" key="6">
    <source>
        <dbReference type="ARBA" id="ARBA00022692"/>
    </source>
</evidence>
<evidence type="ECO:0000256" key="8">
    <source>
        <dbReference type="ARBA" id="ARBA00022989"/>
    </source>
</evidence>
<evidence type="ECO:0000256" key="1">
    <source>
        <dbReference type="ARBA" id="ARBA00002490"/>
    </source>
</evidence>
<sequence length="142" mass="16580">MAVFQSKPLNPSKLNQTIQKKPWLFGVPFVLLMVAASYAMTPFAQTRYDLHDQRVKQARNYLDQHCKEYLLRCLNSSQVSKEQELKLDGNRRKFDIREEYFKLSAEANEDWEPKRIQRPKGLPEWGVPPTEPPSKSQDSSKP</sequence>
<dbReference type="Pfam" id="PF14138">
    <property type="entry name" value="COX16"/>
    <property type="match status" value="1"/>
</dbReference>
<dbReference type="PANTHER" id="PTHR17130">
    <property type="entry name" value="MITOCHONDRIAL OUTER MEMBRANE PROTEIN 25"/>
    <property type="match status" value="1"/>
</dbReference>
<evidence type="ECO:0000256" key="3">
    <source>
        <dbReference type="ARBA" id="ARBA00008370"/>
    </source>
</evidence>
<comment type="subcellular location">
    <subcellularLocation>
        <location evidence="2">Mitochondrion inner membrane</location>
        <topology evidence="2">Single-pass membrane protein</topology>
    </subcellularLocation>
</comment>
<dbReference type="GO" id="GO:0005743">
    <property type="term" value="C:mitochondrial inner membrane"/>
    <property type="evidence" value="ECO:0007669"/>
    <property type="project" value="UniProtKB-SubCell"/>
</dbReference>
<dbReference type="EMBL" id="LATX01001667">
    <property type="protein sequence ID" value="KTB39567.1"/>
    <property type="molecule type" value="Genomic_DNA"/>
</dbReference>
<protein>
    <recommendedName>
        <fullName evidence="4">Cytochrome c oxidase assembly protein COX16, mitochondrial</fullName>
    </recommendedName>
    <alternativeName>
        <fullName evidence="5">Cytochrome c oxidase assembly protein cox16, mitochondrial</fullName>
    </alternativeName>
</protein>
<evidence type="ECO:0000313" key="14">
    <source>
        <dbReference type="Proteomes" id="UP000054988"/>
    </source>
</evidence>
<feature type="compositionally biased region" description="Polar residues" evidence="11">
    <location>
        <begin position="133"/>
        <end position="142"/>
    </location>
</feature>
<keyword evidence="9" id="KW-0496">Mitochondrion</keyword>
<evidence type="ECO:0000256" key="10">
    <source>
        <dbReference type="ARBA" id="ARBA00023136"/>
    </source>
</evidence>
<evidence type="ECO:0000256" key="2">
    <source>
        <dbReference type="ARBA" id="ARBA00004434"/>
    </source>
</evidence>
<dbReference type="GO" id="GO:0033617">
    <property type="term" value="P:mitochondrial respiratory chain complex IV assembly"/>
    <property type="evidence" value="ECO:0007669"/>
    <property type="project" value="TreeGrafter"/>
</dbReference>
<proteinExistence type="inferred from homology"/>
<comment type="caution">
    <text evidence="13">The sequence shown here is derived from an EMBL/GenBank/DDBJ whole genome shotgun (WGS) entry which is preliminary data.</text>
</comment>
<comment type="function">
    <text evidence="1">Required for the assembly of the mitochondrial respiratory chain complex IV (CIV), also known as cytochrome c oxidase. May participate in merging the COX1 and COX2 assembly lines.</text>
</comment>
<feature type="transmembrane region" description="Helical" evidence="12">
    <location>
        <begin position="23"/>
        <end position="44"/>
    </location>
</feature>
<organism evidence="13 14">
    <name type="scientific">Moniliophthora roreri</name>
    <name type="common">Frosty pod rot fungus</name>
    <name type="synonym">Monilia roreri</name>
    <dbReference type="NCBI Taxonomy" id="221103"/>
    <lineage>
        <taxon>Eukaryota</taxon>
        <taxon>Fungi</taxon>
        <taxon>Dikarya</taxon>
        <taxon>Basidiomycota</taxon>
        <taxon>Agaricomycotina</taxon>
        <taxon>Agaricomycetes</taxon>
        <taxon>Agaricomycetidae</taxon>
        <taxon>Agaricales</taxon>
        <taxon>Marasmiineae</taxon>
        <taxon>Marasmiaceae</taxon>
        <taxon>Moniliophthora</taxon>
    </lineage>
</organism>
<evidence type="ECO:0000256" key="9">
    <source>
        <dbReference type="ARBA" id="ARBA00023128"/>
    </source>
</evidence>
<keyword evidence="6 12" id="KW-0812">Transmembrane</keyword>
<keyword evidence="8 12" id="KW-1133">Transmembrane helix</keyword>
<reference evidence="13 14" key="1">
    <citation type="submission" date="2015-12" db="EMBL/GenBank/DDBJ databases">
        <title>Draft genome sequence of Moniliophthora roreri, the causal agent of frosty pod rot of cacao.</title>
        <authorList>
            <person name="Aime M.C."/>
            <person name="Diaz-Valderrama J.R."/>
            <person name="Kijpornyongpan T."/>
            <person name="Phillips-Mora W."/>
        </authorList>
    </citation>
    <scope>NUCLEOTIDE SEQUENCE [LARGE SCALE GENOMIC DNA]</scope>
    <source>
        <strain evidence="13 14">MCA 2952</strain>
    </source>
</reference>
<dbReference type="InterPro" id="IPR020164">
    <property type="entry name" value="Cyt_c_Oxase_assmbl_COX16"/>
</dbReference>
<evidence type="ECO:0000256" key="5">
    <source>
        <dbReference type="ARBA" id="ARBA00019222"/>
    </source>
</evidence>
<evidence type="ECO:0000256" key="4">
    <source>
        <dbReference type="ARBA" id="ARBA00015368"/>
    </source>
</evidence>
<name>A0A0W0FT66_MONRR</name>
<evidence type="ECO:0000256" key="7">
    <source>
        <dbReference type="ARBA" id="ARBA00022792"/>
    </source>
</evidence>
<keyword evidence="10 12" id="KW-0472">Membrane</keyword>
<comment type="similarity">
    <text evidence="3">Belongs to the COX16 family.</text>
</comment>
<keyword evidence="7" id="KW-0999">Mitochondrion inner membrane</keyword>
<evidence type="ECO:0000256" key="11">
    <source>
        <dbReference type="SAM" id="MobiDB-lite"/>
    </source>
</evidence>
<evidence type="ECO:0000313" key="13">
    <source>
        <dbReference type="EMBL" id="KTB39567.1"/>
    </source>
</evidence>
<dbReference type="AlphaFoldDB" id="A0A0W0FT66"/>
<dbReference type="Proteomes" id="UP000054988">
    <property type="component" value="Unassembled WGS sequence"/>
</dbReference>